<reference evidence="3" key="1">
    <citation type="journal article" date="2019" name="Int. J. Syst. Evol. Microbiol.">
        <title>The Global Catalogue of Microorganisms (GCM) 10K type strain sequencing project: providing services to taxonomists for standard genome sequencing and annotation.</title>
        <authorList>
            <consortium name="The Broad Institute Genomics Platform"/>
            <consortium name="The Broad Institute Genome Sequencing Center for Infectious Disease"/>
            <person name="Wu L."/>
            <person name="Ma J."/>
        </authorList>
    </citation>
    <scope>NUCLEOTIDE SEQUENCE [LARGE SCALE GENOMIC DNA]</scope>
    <source>
        <strain evidence="3">KCTC 12848</strain>
    </source>
</reference>
<evidence type="ECO:0000313" key="3">
    <source>
        <dbReference type="Proteomes" id="UP001597425"/>
    </source>
</evidence>
<keyword evidence="1" id="KW-1133">Transmembrane helix</keyword>
<dbReference type="Pfam" id="PF14316">
    <property type="entry name" value="DUF4381"/>
    <property type="match status" value="1"/>
</dbReference>
<keyword evidence="1" id="KW-0812">Transmembrane</keyword>
<keyword evidence="1" id="KW-0472">Membrane</keyword>
<dbReference type="EMBL" id="JBHUJD010000042">
    <property type="protein sequence ID" value="MFD2312421.1"/>
    <property type="molecule type" value="Genomic_DNA"/>
</dbReference>
<comment type="caution">
    <text evidence="2">The sequence shown here is derived from an EMBL/GenBank/DDBJ whole genome shotgun (WGS) entry which is preliminary data.</text>
</comment>
<accession>A0ABW5EFN5</accession>
<evidence type="ECO:0000256" key="1">
    <source>
        <dbReference type="SAM" id="Phobius"/>
    </source>
</evidence>
<sequence length="189" mass="21436">MVKILPMQQQPAPPQLSPEEKELLAQLHDIHEPAPIGWWPPAPGWWLLAALTLAAIAAALLWLRRRRQRREQNRYREEAVRLLQAINPADTGATQDINEILKRVAVTTFGRARCGNLIGRQWLGFLGNTADIDCPDEAEKALLEHLYRDDHPDETGNRALRDYAVAWVQSHSTETDTKRQAATTEAQRV</sequence>
<dbReference type="RefSeq" id="WP_265723321.1">
    <property type="nucleotide sequence ID" value="NZ_JAPIVK010000046.1"/>
</dbReference>
<proteinExistence type="predicted"/>
<name>A0ABW5EFN5_9GAMM</name>
<feature type="transmembrane region" description="Helical" evidence="1">
    <location>
        <begin position="45"/>
        <end position="63"/>
    </location>
</feature>
<protein>
    <submittedName>
        <fullName evidence="2">DUF4381 domain-containing protein</fullName>
    </submittedName>
</protein>
<keyword evidence="3" id="KW-1185">Reference proteome</keyword>
<dbReference type="InterPro" id="IPR025489">
    <property type="entry name" value="DUF4381"/>
</dbReference>
<organism evidence="2 3">
    <name type="scientific">Microbulbifer halophilus</name>
    <dbReference type="NCBI Taxonomy" id="453963"/>
    <lineage>
        <taxon>Bacteria</taxon>
        <taxon>Pseudomonadati</taxon>
        <taxon>Pseudomonadota</taxon>
        <taxon>Gammaproteobacteria</taxon>
        <taxon>Cellvibrionales</taxon>
        <taxon>Microbulbiferaceae</taxon>
        <taxon>Microbulbifer</taxon>
    </lineage>
</organism>
<dbReference type="Proteomes" id="UP001597425">
    <property type="component" value="Unassembled WGS sequence"/>
</dbReference>
<gene>
    <name evidence="2" type="ORF">ACFSKX_18540</name>
</gene>
<evidence type="ECO:0000313" key="2">
    <source>
        <dbReference type="EMBL" id="MFD2312421.1"/>
    </source>
</evidence>